<evidence type="ECO:0000313" key="10">
    <source>
        <dbReference type="Proteomes" id="UP000031036"/>
    </source>
</evidence>
<organism evidence="9 10">
    <name type="scientific">Toxocara canis</name>
    <name type="common">Canine roundworm</name>
    <dbReference type="NCBI Taxonomy" id="6265"/>
    <lineage>
        <taxon>Eukaryota</taxon>
        <taxon>Metazoa</taxon>
        <taxon>Ecdysozoa</taxon>
        <taxon>Nematoda</taxon>
        <taxon>Chromadorea</taxon>
        <taxon>Rhabditida</taxon>
        <taxon>Spirurina</taxon>
        <taxon>Ascaridomorpha</taxon>
        <taxon>Ascaridoidea</taxon>
        <taxon>Toxocaridae</taxon>
        <taxon>Toxocara</taxon>
    </lineage>
</organism>
<evidence type="ECO:0000256" key="2">
    <source>
        <dbReference type="ARBA" id="ARBA00022692"/>
    </source>
</evidence>
<keyword evidence="2 5" id="KW-0812">Transmembrane</keyword>
<keyword evidence="4 5" id="KW-0472">Membrane</keyword>
<dbReference type="Proteomes" id="UP000031036">
    <property type="component" value="Unassembled WGS sequence"/>
</dbReference>
<dbReference type="EMBL" id="JPKZ01003104">
    <property type="protein sequence ID" value="KHN73548.1"/>
    <property type="molecule type" value="Genomic_DNA"/>
</dbReference>
<evidence type="ECO:0000256" key="7">
    <source>
        <dbReference type="SAM" id="Phobius"/>
    </source>
</evidence>
<feature type="transmembrane region" description="Helical" evidence="7">
    <location>
        <begin position="107"/>
        <end position="129"/>
    </location>
</feature>
<name>A0A0B2UVW0_TOXCA</name>
<keyword evidence="10" id="KW-1185">Reference proteome</keyword>
<evidence type="ECO:0000256" key="4">
    <source>
        <dbReference type="ARBA" id="ARBA00023136"/>
    </source>
</evidence>
<reference evidence="9 10" key="1">
    <citation type="submission" date="2014-11" db="EMBL/GenBank/DDBJ databases">
        <title>Genetic blueprint of the zoonotic pathogen Toxocara canis.</title>
        <authorList>
            <person name="Zhu X.-Q."/>
            <person name="Korhonen P.K."/>
            <person name="Cai H."/>
            <person name="Young N.D."/>
            <person name="Nejsum P."/>
            <person name="von Samson-Himmelstjerna G."/>
            <person name="Boag P.R."/>
            <person name="Tan P."/>
            <person name="Li Q."/>
            <person name="Min J."/>
            <person name="Yang Y."/>
            <person name="Wang X."/>
            <person name="Fang X."/>
            <person name="Hall R.S."/>
            <person name="Hofmann A."/>
            <person name="Sternberg P.W."/>
            <person name="Jex A.R."/>
            <person name="Gasser R.B."/>
        </authorList>
    </citation>
    <scope>NUCLEOTIDE SEQUENCE [LARGE SCALE GENOMIC DNA]</scope>
    <source>
        <strain evidence="9">PN_DK_2014</strain>
    </source>
</reference>
<feature type="transmembrane region" description="Helical" evidence="7">
    <location>
        <begin position="135"/>
        <end position="164"/>
    </location>
</feature>
<evidence type="ECO:0000256" key="6">
    <source>
        <dbReference type="SAM" id="MobiDB-lite"/>
    </source>
</evidence>
<feature type="region of interest" description="Disordered" evidence="6">
    <location>
        <begin position="189"/>
        <end position="210"/>
    </location>
</feature>
<dbReference type="InterPro" id="IPR008253">
    <property type="entry name" value="Marvel"/>
</dbReference>
<evidence type="ECO:0000259" key="8">
    <source>
        <dbReference type="PROSITE" id="PS51225"/>
    </source>
</evidence>
<dbReference type="PROSITE" id="PS51225">
    <property type="entry name" value="MARVEL"/>
    <property type="match status" value="1"/>
</dbReference>
<dbReference type="AlphaFoldDB" id="A0A0B2UVW0"/>
<feature type="transmembrane region" description="Helical" evidence="7">
    <location>
        <begin position="39"/>
        <end position="57"/>
    </location>
</feature>
<evidence type="ECO:0000256" key="3">
    <source>
        <dbReference type="ARBA" id="ARBA00022989"/>
    </source>
</evidence>
<accession>A0A0B2UVW0</accession>
<dbReference type="OrthoDB" id="5822306at2759"/>
<comment type="caution">
    <text evidence="9">The sequence shown here is derived from an EMBL/GenBank/DDBJ whole genome shotgun (WGS) entry which is preliminary data.</text>
</comment>
<protein>
    <recommendedName>
        <fullName evidence="8">MARVEL domain-containing protein</fullName>
    </recommendedName>
</protein>
<sequence length="210" mass="23525">MFGEVRLQFDLLNYKERITMVEIDSHFPMKWPFGIVKTAQWVGCLALLITLYCSPYYYGGTSFVFFCAWTIFLVSLLSWVAHMLGLHRRTFTMGQAMAFIPFALLDFLYSLVFFFLFSISTLICLVSMFSSIGFAISLFLVYLFATIFCLFITATCGYLAVLLYRATPNGRLLNLRSVVIEGDKTSNFGPSSNMGGGPPAGAYPQGTNPV</sequence>
<proteinExistence type="predicted"/>
<evidence type="ECO:0000256" key="5">
    <source>
        <dbReference type="PROSITE-ProRule" id="PRU00581"/>
    </source>
</evidence>
<evidence type="ECO:0000256" key="1">
    <source>
        <dbReference type="ARBA" id="ARBA00004141"/>
    </source>
</evidence>
<evidence type="ECO:0000313" key="9">
    <source>
        <dbReference type="EMBL" id="KHN73548.1"/>
    </source>
</evidence>
<keyword evidence="3 7" id="KW-1133">Transmembrane helix</keyword>
<gene>
    <name evidence="9" type="ORF">Tcan_13206</name>
</gene>
<dbReference type="GO" id="GO:0016020">
    <property type="term" value="C:membrane"/>
    <property type="evidence" value="ECO:0007669"/>
    <property type="project" value="UniProtKB-SubCell"/>
</dbReference>
<dbReference type="OMA" id="FVFFCAW"/>
<feature type="domain" description="MARVEL" evidence="8">
    <location>
        <begin position="28"/>
        <end position="168"/>
    </location>
</feature>
<feature type="transmembrane region" description="Helical" evidence="7">
    <location>
        <begin position="63"/>
        <end position="86"/>
    </location>
</feature>
<comment type="subcellular location">
    <subcellularLocation>
        <location evidence="1">Membrane</location>
        <topology evidence="1">Multi-pass membrane protein</topology>
    </subcellularLocation>
</comment>